<evidence type="ECO:0000259" key="3">
    <source>
        <dbReference type="Pfam" id="PF13193"/>
    </source>
</evidence>
<gene>
    <name evidence="4" type="ORF">ACFQ4L_06160</name>
</gene>
<dbReference type="EMBL" id="JBHTOF010000072">
    <property type="protein sequence ID" value="MFD1465662.1"/>
    <property type="molecule type" value="Genomic_DNA"/>
</dbReference>
<dbReference type="Gene3D" id="3.40.50.12780">
    <property type="entry name" value="N-terminal domain of ligase-like"/>
    <property type="match status" value="1"/>
</dbReference>
<dbReference type="PANTHER" id="PTHR43352:SF1">
    <property type="entry name" value="ANTHRANILATE--COA LIGASE"/>
    <property type="match status" value="1"/>
</dbReference>
<evidence type="ECO:0000313" key="4">
    <source>
        <dbReference type="EMBL" id="MFD1465662.1"/>
    </source>
</evidence>
<feature type="domain" description="AMP-binding enzyme C-terminal" evidence="3">
    <location>
        <begin position="396"/>
        <end position="468"/>
    </location>
</feature>
<dbReference type="PANTHER" id="PTHR43352">
    <property type="entry name" value="ACETYL-COA SYNTHETASE"/>
    <property type="match status" value="1"/>
</dbReference>
<dbReference type="InterPro" id="IPR000873">
    <property type="entry name" value="AMP-dep_synth/lig_dom"/>
</dbReference>
<feature type="domain" description="AMP-dependent synthetase/ligase" evidence="2">
    <location>
        <begin position="4"/>
        <end position="344"/>
    </location>
</feature>
<dbReference type="PROSITE" id="PS00455">
    <property type="entry name" value="AMP_BINDING"/>
    <property type="match status" value="1"/>
</dbReference>
<dbReference type="Pfam" id="PF00501">
    <property type="entry name" value="AMP-binding"/>
    <property type="match status" value="1"/>
</dbReference>
<accession>A0ABW4DLW5</accession>
<dbReference type="Proteomes" id="UP001597244">
    <property type="component" value="Unassembled WGS sequence"/>
</dbReference>
<proteinExistence type="predicted"/>
<dbReference type="SUPFAM" id="SSF56801">
    <property type="entry name" value="Acetyl-CoA synthetase-like"/>
    <property type="match status" value="1"/>
</dbReference>
<keyword evidence="5" id="KW-1185">Reference proteome</keyword>
<dbReference type="InterPro" id="IPR020845">
    <property type="entry name" value="AMP-binding_CS"/>
</dbReference>
<keyword evidence="1" id="KW-0436">Ligase</keyword>
<name>A0ABW4DLW5_9LACO</name>
<evidence type="ECO:0000313" key="5">
    <source>
        <dbReference type="Proteomes" id="UP001597244"/>
    </source>
</evidence>
<comment type="caution">
    <text evidence="4">The sequence shown here is derived from an EMBL/GenBank/DDBJ whole genome shotgun (WGS) entry which is preliminary data.</text>
</comment>
<evidence type="ECO:0000256" key="1">
    <source>
        <dbReference type="ARBA" id="ARBA00022598"/>
    </source>
</evidence>
<sequence>MLDHDPDKIAIKSNKGSYTYSELKNNIIDAAISLRKKGFKQGDKICLLLEDSPEYIFIFWGALLGGMVPVLLNVNNKVSDIQYITEDCDAKVIIYENSTEKLYKNVELIHVIGENIRSFFENKEALSIENIYQADVDKLFILYTSGSTGRPKGVPHTIEDMEYCAKQYQKTELSFKNTDLIYSVSKIPFAFGFSNTMYLPFYADSTVYVSNKNEIFSIIDIVLKNRPSILLAVPTVFNNLLRILDNRYDEFENIRLTISCGEVLPKNVGKQWYKRFGTQLLEGMGTTEFLYTFLINTPQNNRLGSTGKPIPGYEVRVVDDKLKDLPINTVGQLFVKGNSLMGSYVSKDSIDNSLLIEGGMLTGDNFCKDADGYFWYQGRSLDTFKINGTWVRSEDIENELLKKIGILDVAVAGVTNNNETTKLIAYLVIDHDFNLHNVKRDLRNNLPHYMVPGIFYEVNKIPKGITGKIQRNSLNEGILKKIE</sequence>
<dbReference type="Gene3D" id="3.30.300.30">
    <property type="match status" value="1"/>
</dbReference>
<dbReference type="InterPro" id="IPR045851">
    <property type="entry name" value="AMP-bd_C_sf"/>
</dbReference>
<protein>
    <submittedName>
        <fullName evidence="4">AMP-binding protein</fullName>
    </submittedName>
</protein>
<dbReference type="InterPro" id="IPR025110">
    <property type="entry name" value="AMP-bd_C"/>
</dbReference>
<dbReference type="Pfam" id="PF13193">
    <property type="entry name" value="AMP-binding_C"/>
    <property type="match status" value="1"/>
</dbReference>
<reference evidence="5" key="1">
    <citation type="journal article" date="2019" name="Int. J. Syst. Evol. Microbiol.">
        <title>The Global Catalogue of Microorganisms (GCM) 10K type strain sequencing project: providing services to taxonomists for standard genome sequencing and annotation.</title>
        <authorList>
            <consortium name="The Broad Institute Genomics Platform"/>
            <consortium name="The Broad Institute Genome Sequencing Center for Infectious Disease"/>
            <person name="Wu L."/>
            <person name="Ma J."/>
        </authorList>
    </citation>
    <scope>NUCLEOTIDE SEQUENCE [LARGE SCALE GENOMIC DNA]</scope>
    <source>
        <strain evidence="5">CCM 8951</strain>
    </source>
</reference>
<evidence type="ECO:0000259" key="2">
    <source>
        <dbReference type="Pfam" id="PF00501"/>
    </source>
</evidence>
<organism evidence="4 5">
    <name type="scientific">Lapidilactobacillus mulanensis</name>
    <dbReference type="NCBI Taxonomy" id="2485999"/>
    <lineage>
        <taxon>Bacteria</taxon>
        <taxon>Bacillati</taxon>
        <taxon>Bacillota</taxon>
        <taxon>Bacilli</taxon>
        <taxon>Lactobacillales</taxon>
        <taxon>Lactobacillaceae</taxon>
        <taxon>Lapidilactobacillus</taxon>
    </lineage>
</organism>
<dbReference type="InterPro" id="IPR042099">
    <property type="entry name" value="ANL_N_sf"/>
</dbReference>